<reference evidence="3 4" key="1">
    <citation type="submission" date="2014-11" db="EMBL/GenBank/DDBJ databases">
        <authorList>
            <person name="Zhu J."/>
            <person name="Qi W."/>
            <person name="Song R."/>
        </authorList>
    </citation>
    <scope>NUCLEOTIDE SEQUENCE [LARGE SCALE GENOMIC DNA]</scope>
</reference>
<gene>
    <name evidence="3" type="ORF">Vbra_15580</name>
</gene>
<keyword evidence="1" id="KW-0472">Membrane</keyword>
<dbReference type="InParanoid" id="A0A0G4FJH0"/>
<name>A0A0G4FJH0_VITBC</name>
<protein>
    <submittedName>
        <fullName evidence="3">Uncharacterized protein</fullName>
    </submittedName>
</protein>
<dbReference type="AlphaFoldDB" id="A0A0G4FJH0"/>
<keyword evidence="1" id="KW-1133">Transmembrane helix</keyword>
<evidence type="ECO:0000256" key="2">
    <source>
        <dbReference type="SAM" id="SignalP"/>
    </source>
</evidence>
<proteinExistence type="predicted"/>
<dbReference type="Proteomes" id="UP000041254">
    <property type="component" value="Unassembled WGS sequence"/>
</dbReference>
<organism evidence="3 4">
    <name type="scientific">Vitrella brassicaformis (strain CCMP3155)</name>
    <dbReference type="NCBI Taxonomy" id="1169540"/>
    <lineage>
        <taxon>Eukaryota</taxon>
        <taxon>Sar</taxon>
        <taxon>Alveolata</taxon>
        <taxon>Colpodellida</taxon>
        <taxon>Vitrellaceae</taxon>
        <taxon>Vitrella</taxon>
    </lineage>
</organism>
<feature type="transmembrane region" description="Helical" evidence="1">
    <location>
        <begin position="183"/>
        <end position="202"/>
    </location>
</feature>
<dbReference type="EMBL" id="CDMY01000447">
    <property type="protein sequence ID" value="CEM13772.1"/>
    <property type="molecule type" value="Genomic_DNA"/>
</dbReference>
<accession>A0A0G4FJH0</accession>
<sequence length="252" mass="27377">MIWLLVPLLLCFCCPGSASNDTIADLEDLSSTQHEDLSATKSLLESLSTCLVTTVLDNASFACPSASLGSSSLFLLAHIRLDGSTGVERLRQLVDKQMILMRTPDDRYAGGPVAVDAYLSDGSHVALKLLNEGLAVRTDDVPVDDILGAKARQGKESVYEALSAVLAQDDAQQRKSLFTLQRFLLLMPAACAVAALVSFLRYRTLNRAVSRDQCVSAAEFSKPRKVRQMAKLKERRRAMKAEGQAGQRMAGE</sequence>
<feature type="signal peptide" evidence="2">
    <location>
        <begin position="1"/>
        <end position="18"/>
    </location>
</feature>
<feature type="chain" id="PRO_5005189166" evidence="2">
    <location>
        <begin position="19"/>
        <end position="252"/>
    </location>
</feature>
<evidence type="ECO:0000313" key="4">
    <source>
        <dbReference type="Proteomes" id="UP000041254"/>
    </source>
</evidence>
<keyword evidence="4" id="KW-1185">Reference proteome</keyword>
<evidence type="ECO:0000313" key="3">
    <source>
        <dbReference type="EMBL" id="CEM13772.1"/>
    </source>
</evidence>
<dbReference type="VEuPathDB" id="CryptoDB:Vbra_15580"/>
<evidence type="ECO:0000256" key="1">
    <source>
        <dbReference type="SAM" id="Phobius"/>
    </source>
</evidence>
<keyword evidence="1" id="KW-0812">Transmembrane</keyword>
<keyword evidence="2" id="KW-0732">Signal</keyword>